<comment type="caution">
    <text evidence="4">The sequence shown here is derived from an EMBL/GenBank/DDBJ whole genome shotgun (WGS) entry which is preliminary data.</text>
</comment>
<feature type="domain" description="Response regulatory" evidence="3">
    <location>
        <begin position="7"/>
        <end position="125"/>
    </location>
</feature>
<dbReference type="PANTHER" id="PTHR44591:SF3">
    <property type="entry name" value="RESPONSE REGULATORY DOMAIN-CONTAINING PROTEIN"/>
    <property type="match status" value="1"/>
</dbReference>
<dbReference type="SMART" id="SM00448">
    <property type="entry name" value="REC"/>
    <property type="match status" value="1"/>
</dbReference>
<dbReference type="PANTHER" id="PTHR44591">
    <property type="entry name" value="STRESS RESPONSE REGULATOR PROTEIN 1"/>
    <property type="match status" value="1"/>
</dbReference>
<gene>
    <name evidence="4" type="ORF">KC678_03100</name>
</gene>
<reference evidence="4" key="2">
    <citation type="journal article" date="2021" name="Microbiome">
        <title>Successional dynamics and alternative stable states in a saline activated sludge microbial community over 9 years.</title>
        <authorList>
            <person name="Wang Y."/>
            <person name="Ye J."/>
            <person name="Ju F."/>
            <person name="Liu L."/>
            <person name="Boyd J.A."/>
            <person name="Deng Y."/>
            <person name="Parks D.H."/>
            <person name="Jiang X."/>
            <person name="Yin X."/>
            <person name="Woodcroft B.J."/>
            <person name="Tyson G.W."/>
            <person name="Hugenholtz P."/>
            <person name="Polz M.F."/>
            <person name="Zhang T."/>
        </authorList>
    </citation>
    <scope>NUCLEOTIDE SEQUENCE</scope>
    <source>
        <strain evidence="4">HKST-UBA13</strain>
    </source>
</reference>
<keyword evidence="1" id="KW-0597">Phosphoprotein</keyword>
<evidence type="ECO:0000256" key="1">
    <source>
        <dbReference type="ARBA" id="ARBA00022553"/>
    </source>
</evidence>
<comment type="caution">
    <text evidence="2">Lacks conserved residue(s) required for the propagation of feature annotation.</text>
</comment>
<dbReference type="AlphaFoldDB" id="A0A955L1B8"/>
<accession>A0A955L1B8</accession>
<reference evidence="4" key="1">
    <citation type="submission" date="2020-04" db="EMBL/GenBank/DDBJ databases">
        <authorList>
            <person name="Zhang T."/>
        </authorList>
    </citation>
    <scope>NUCLEOTIDE SEQUENCE</scope>
    <source>
        <strain evidence="4">HKST-UBA13</strain>
    </source>
</reference>
<dbReference type="SUPFAM" id="SSF52172">
    <property type="entry name" value="CheY-like"/>
    <property type="match status" value="1"/>
</dbReference>
<dbReference type="PROSITE" id="PS50110">
    <property type="entry name" value="RESPONSE_REGULATORY"/>
    <property type="match status" value="1"/>
</dbReference>
<sequence>MAEKLLVILFNDSDPVLSRVAKMKFKNEAGIDLIITGDYDTVIQAFNLSTPKLLISEILLNDDKDRTGFDLIRAVRVDNKDTIIVILTELGQEEDKQKALNLGANYYYVKTEISVTEFIKKIKELL</sequence>
<evidence type="ECO:0000313" key="4">
    <source>
        <dbReference type="EMBL" id="MCA9381229.1"/>
    </source>
</evidence>
<dbReference type="Gene3D" id="3.40.50.2300">
    <property type="match status" value="1"/>
</dbReference>
<dbReference type="InterPro" id="IPR001789">
    <property type="entry name" value="Sig_transdc_resp-reg_receiver"/>
</dbReference>
<name>A0A955L1B8_9BACT</name>
<dbReference type="Proteomes" id="UP000775877">
    <property type="component" value="Unassembled WGS sequence"/>
</dbReference>
<dbReference type="InterPro" id="IPR050595">
    <property type="entry name" value="Bact_response_regulator"/>
</dbReference>
<dbReference type="GO" id="GO:0000160">
    <property type="term" value="P:phosphorelay signal transduction system"/>
    <property type="evidence" value="ECO:0007669"/>
    <property type="project" value="InterPro"/>
</dbReference>
<evidence type="ECO:0000259" key="3">
    <source>
        <dbReference type="PROSITE" id="PS50110"/>
    </source>
</evidence>
<evidence type="ECO:0000256" key="2">
    <source>
        <dbReference type="PROSITE-ProRule" id="PRU00169"/>
    </source>
</evidence>
<evidence type="ECO:0000313" key="5">
    <source>
        <dbReference type="Proteomes" id="UP000775877"/>
    </source>
</evidence>
<proteinExistence type="predicted"/>
<organism evidence="4 5">
    <name type="scientific">Candidatus Dojkabacteria bacterium</name>
    <dbReference type="NCBI Taxonomy" id="2099670"/>
    <lineage>
        <taxon>Bacteria</taxon>
        <taxon>Candidatus Dojkabacteria</taxon>
    </lineage>
</organism>
<protein>
    <submittedName>
        <fullName evidence="4">Response regulator</fullName>
    </submittedName>
</protein>
<dbReference type="Pfam" id="PF00072">
    <property type="entry name" value="Response_reg"/>
    <property type="match status" value="1"/>
</dbReference>
<dbReference type="EMBL" id="JAGQLJ010000063">
    <property type="protein sequence ID" value="MCA9381229.1"/>
    <property type="molecule type" value="Genomic_DNA"/>
</dbReference>
<dbReference type="InterPro" id="IPR011006">
    <property type="entry name" value="CheY-like_superfamily"/>
</dbReference>